<evidence type="ECO:0000259" key="2">
    <source>
        <dbReference type="Pfam" id="PF26640"/>
    </source>
</evidence>
<sequence>MWLLNTARAELKFFPTPESVPGGYAILSHVWDKTEQTFQEVQALRVQCAIDGTNPRDFVCDKVREFCILAESDGYEWGWADMCCIDKMSSAELSEAIVSMYRYYSLAEVCYAYLRDVPTASEDDLYTPESAFRKSRWHKRGWTLQELIAPSSVVFLSCTWEILGVKADLADLLEWITRVPAAVLKLDKRPSAHCVAARMSWAANRETTRPEDEAYCLMGIFGIFMPPLYGEGRNAFVRLQEEILRQIDDPSIFAWGDVYHVRMAGFDEDQAFDKWTRQNSDAIAYGSFANSPSDFYLGYRMRRSTDPGRLYCKRSLERFRPSSLPDLSKLPTFNVTSYGVAAHLPVFQTPFESFFVALLLGIEVAKTHAPVSASS</sequence>
<reference evidence="3 4" key="1">
    <citation type="journal article" date="2015" name="Sci. Rep.">
        <title>Chromosome-level genome map provides insights into diverse defense mechanisms in the medicinal fungus Ganoderma sinense.</title>
        <authorList>
            <person name="Zhu Y."/>
            <person name="Xu J."/>
            <person name="Sun C."/>
            <person name="Zhou S."/>
            <person name="Xu H."/>
            <person name="Nelson D.R."/>
            <person name="Qian J."/>
            <person name="Song J."/>
            <person name="Luo H."/>
            <person name="Xiang L."/>
            <person name="Li Y."/>
            <person name="Xu Z."/>
            <person name="Ji A."/>
            <person name="Wang L."/>
            <person name="Lu S."/>
            <person name="Hayward A."/>
            <person name="Sun W."/>
            <person name="Li X."/>
            <person name="Schwartz D.C."/>
            <person name="Wang Y."/>
            <person name="Chen S."/>
        </authorList>
    </citation>
    <scope>NUCLEOTIDE SEQUENCE [LARGE SCALE GENOMIC DNA]</scope>
    <source>
        <strain evidence="3 4">ZZ0214-1</strain>
    </source>
</reference>
<keyword evidence="4" id="KW-1185">Reference proteome</keyword>
<dbReference type="PANTHER" id="PTHR10622:SF10">
    <property type="entry name" value="HET DOMAIN-CONTAINING PROTEIN"/>
    <property type="match status" value="1"/>
</dbReference>
<dbReference type="InterPro" id="IPR010730">
    <property type="entry name" value="HET"/>
</dbReference>
<evidence type="ECO:0000313" key="3">
    <source>
        <dbReference type="EMBL" id="PIL27085.1"/>
    </source>
</evidence>
<dbReference type="Pfam" id="PF26640">
    <property type="entry name" value="DUF8212"/>
    <property type="match status" value="1"/>
</dbReference>
<comment type="caution">
    <text evidence="3">The sequence shown here is derived from an EMBL/GenBank/DDBJ whole genome shotgun (WGS) entry which is preliminary data.</text>
</comment>
<evidence type="ECO:0000259" key="1">
    <source>
        <dbReference type="Pfam" id="PF06985"/>
    </source>
</evidence>
<dbReference type="OrthoDB" id="2726860at2759"/>
<accession>A0A2G8S011</accession>
<gene>
    <name evidence="3" type="ORF">GSI_10224</name>
</gene>
<evidence type="ECO:0000313" key="4">
    <source>
        <dbReference type="Proteomes" id="UP000230002"/>
    </source>
</evidence>
<dbReference type="EMBL" id="AYKW01000034">
    <property type="protein sequence ID" value="PIL27085.1"/>
    <property type="molecule type" value="Genomic_DNA"/>
</dbReference>
<feature type="domain" description="Heterokaryon incompatibility" evidence="1">
    <location>
        <begin position="24"/>
        <end position="116"/>
    </location>
</feature>
<dbReference type="AlphaFoldDB" id="A0A2G8S011"/>
<dbReference type="PANTHER" id="PTHR10622">
    <property type="entry name" value="HET DOMAIN-CONTAINING PROTEIN"/>
    <property type="match status" value="1"/>
</dbReference>
<protein>
    <submittedName>
        <fullName evidence="3">Uncharacterized protein</fullName>
    </submittedName>
</protein>
<organism evidence="3 4">
    <name type="scientific">Ganoderma sinense ZZ0214-1</name>
    <dbReference type="NCBI Taxonomy" id="1077348"/>
    <lineage>
        <taxon>Eukaryota</taxon>
        <taxon>Fungi</taxon>
        <taxon>Dikarya</taxon>
        <taxon>Basidiomycota</taxon>
        <taxon>Agaricomycotina</taxon>
        <taxon>Agaricomycetes</taxon>
        <taxon>Polyporales</taxon>
        <taxon>Polyporaceae</taxon>
        <taxon>Ganoderma</taxon>
    </lineage>
</organism>
<dbReference type="Proteomes" id="UP000230002">
    <property type="component" value="Unassembled WGS sequence"/>
</dbReference>
<proteinExistence type="predicted"/>
<dbReference type="Pfam" id="PF06985">
    <property type="entry name" value="HET"/>
    <property type="match status" value="1"/>
</dbReference>
<name>A0A2G8S011_9APHY</name>
<dbReference type="InterPro" id="IPR058525">
    <property type="entry name" value="DUF8212"/>
</dbReference>
<feature type="domain" description="DUF8212" evidence="2">
    <location>
        <begin position="234"/>
        <end position="348"/>
    </location>
</feature>